<gene>
    <name evidence="2" type="ORF">SCALIN_C13_0115</name>
</gene>
<dbReference type="PANTHER" id="PTHR30538:SF1">
    <property type="entry name" value="L-LYSINE 2,3-AMINOMUTASE"/>
    <property type="match status" value="1"/>
</dbReference>
<keyword evidence="1" id="KW-0408">Iron</keyword>
<evidence type="ECO:0000313" key="3">
    <source>
        <dbReference type="Proteomes" id="UP000218542"/>
    </source>
</evidence>
<dbReference type="Proteomes" id="UP000218542">
    <property type="component" value="Unassembled WGS sequence"/>
</dbReference>
<dbReference type="InterPro" id="IPR013785">
    <property type="entry name" value="Aldolase_TIM"/>
</dbReference>
<sequence>MGRINNKEKISLHVKTLKIVKTILDENPDIKVIFEGSETPLEARMKLREWVMRYLDKNPHTKNYYLQKATGHPALKRIAFRDYAAIRLMDYLDYEGRAFIDPNRKNKELISQPIKNLWLAINLGKGSAEEDFFLDMLFLFRQINGQLSRKTPTKKQVEVWMENHPTGLDEDVVAIRRANKKHIIKKLVKKISSGTLKSQRFQFTNGMSDEEKYHKALEWWEDHRFHLVFAIKNPGLLNEMMSSSLREETLRAIKKAKNKGIPIFVNPYYLSLISVEITPGKTGADLPMRDYIFPSKELISEFGHIHAWEKEDIIQPGEPNAAGWILPPYFNVHRRYPEVAIFIPDTAGRACGGLCVSCQRMYDFQSGRFNFDLDKLVPKTSWPEKMKLLLEYWEKDTQLRDILITGGDAFMNTDSSLRQILEGVYQMALSKKNANHYRPAGEKYAELLRVRLGTRLPVFLPQRITPELIQILAEFKEKASEIGVKQFVIQTHIQSAMEITPEARDGIKRIIDAGWIVTNQMVFTAASSRRGHTAKLRKVLNDIGVVPYYTFSVKGFMENYHNFATNERAAQERVEEKYVGNISKKDLYYIKGLPDNAEDMINSLKEFRKNKDIPFIATDRSVLNMPGVGKSLSYRTIGITNDGRRILKFEHDQTRTHSPIIDSMGNVVIIESKSINAYLNQMENFGEDRNTYKTIWGYSASETESRMPIFQYPDYQFKTTNELTNFRIDQKDINEHYFESATSNCN</sequence>
<dbReference type="InterPro" id="IPR003739">
    <property type="entry name" value="Lys_aminomutase/Glu_NH3_mut"/>
</dbReference>
<keyword evidence="1" id="KW-0479">Metal-binding</keyword>
<protein>
    <submittedName>
        <fullName evidence="2">Lysine 2,3-aminomutase</fullName>
    </submittedName>
</protein>
<accession>A0A286TXJ2</accession>
<reference evidence="3" key="1">
    <citation type="journal article" date="2017" name="Environ. Microbiol. Rep.">
        <title>Genetic Diversity of Marine Anaerobic Ammonium-Oxidizing Bacteria as Revealed by Genomic and Proteomic Analyses of 'Candidatus Scalindua japonica'.</title>
        <authorList>
            <person name="Oshiki M."/>
            <person name="Mizuto K."/>
            <person name="Kimura Z."/>
            <person name="Kindaichi T."/>
            <person name="Satoh H."/>
            <person name="Okabe S."/>
        </authorList>
    </citation>
    <scope>NUCLEOTIDE SEQUENCE [LARGE SCALE GENOMIC DNA]</scope>
    <source>
        <strain evidence="3">husup-a2</strain>
    </source>
</reference>
<dbReference type="Gene3D" id="3.20.20.70">
    <property type="entry name" value="Aldolase class I"/>
    <property type="match status" value="1"/>
</dbReference>
<evidence type="ECO:0000313" key="2">
    <source>
        <dbReference type="EMBL" id="GAX60602.1"/>
    </source>
</evidence>
<dbReference type="GO" id="GO:0051539">
    <property type="term" value="F:4 iron, 4 sulfur cluster binding"/>
    <property type="evidence" value="ECO:0007669"/>
    <property type="project" value="UniProtKB-KW"/>
</dbReference>
<dbReference type="AlphaFoldDB" id="A0A286TXJ2"/>
<dbReference type="EMBL" id="BAOS01000013">
    <property type="protein sequence ID" value="GAX60602.1"/>
    <property type="molecule type" value="Genomic_DNA"/>
</dbReference>
<evidence type="ECO:0000256" key="1">
    <source>
        <dbReference type="ARBA" id="ARBA00022485"/>
    </source>
</evidence>
<dbReference type="PANTHER" id="PTHR30538">
    <property type="entry name" value="LYSINE 2,3-AMINOMUTASE-RELATED"/>
    <property type="match status" value="1"/>
</dbReference>
<keyword evidence="1" id="KW-0411">Iron-sulfur</keyword>
<keyword evidence="1" id="KW-0004">4Fe-4S</keyword>
<comment type="caution">
    <text evidence="2">The sequence shown here is derived from an EMBL/GenBank/DDBJ whole genome shotgun (WGS) entry which is preliminary data.</text>
</comment>
<proteinExistence type="predicted"/>
<keyword evidence="3" id="KW-1185">Reference proteome</keyword>
<organism evidence="2 3">
    <name type="scientific">Candidatus Scalindua japonica</name>
    <dbReference type="NCBI Taxonomy" id="1284222"/>
    <lineage>
        <taxon>Bacteria</taxon>
        <taxon>Pseudomonadati</taxon>
        <taxon>Planctomycetota</taxon>
        <taxon>Candidatus Brocadiia</taxon>
        <taxon>Candidatus Brocadiales</taxon>
        <taxon>Candidatus Scalinduaceae</taxon>
        <taxon>Candidatus Scalindua</taxon>
    </lineage>
</organism>
<name>A0A286TXJ2_9BACT</name>